<dbReference type="InterPro" id="IPR028082">
    <property type="entry name" value="Peripla_BP_I"/>
</dbReference>
<proteinExistence type="predicted"/>
<protein>
    <submittedName>
        <fullName evidence="1">Uncharacterized protein</fullName>
    </submittedName>
</protein>
<reference evidence="1 2" key="1">
    <citation type="journal article" date="2019" name="Int. J. Syst. Evol. Microbiol.">
        <title>The Global Catalogue of Microorganisms (GCM) 10K type strain sequencing project: providing services to taxonomists for standard genome sequencing and annotation.</title>
        <authorList>
            <consortium name="The Broad Institute Genomics Platform"/>
            <consortium name="The Broad Institute Genome Sequencing Center for Infectious Disease"/>
            <person name="Wu L."/>
            <person name="Ma J."/>
        </authorList>
    </citation>
    <scope>NUCLEOTIDE SEQUENCE [LARGE SCALE GENOMIC DNA]</scope>
    <source>
        <strain evidence="1 2">JCM 3272</strain>
    </source>
</reference>
<dbReference type="SUPFAM" id="SSF53822">
    <property type="entry name" value="Periplasmic binding protein-like I"/>
    <property type="match status" value="1"/>
</dbReference>
<name>A0ABN3HF60_9ACTN</name>
<dbReference type="EMBL" id="BAAARV010000081">
    <property type="protein sequence ID" value="GAA2376650.1"/>
    <property type="molecule type" value="Genomic_DNA"/>
</dbReference>
<keyword evidence="2" id="KW-1185">Reference proteome</keyword>
<sequence>MAEGAYLAAKSTGLETKIKFTGIDALPVPSGGIKAVEQGRRSTTFQYATGGREAIDLAKKILVDCSKDVPRNTTLPTM</sequence>
<comment type="caution">
    <text evidence="1">The sequence shown here is derived from an EMBL/GenBank/DDBJ whole genome shotgun (WGS) entry which is preliminary data.</text>
</comment>
<accession>A0ABN3HF60</accession>
<evidence type="ECO:0000313" key="2">
    <source>
        <dbReference type="Proteomes" id="UP001501444"/>
    </source>
</evidence>
<dbReference type="Proteomes" id="UP001501444">
    <property type="component" value="Unassembled WGS sequence"/>
</dbReference>
<organism evidence="1 2">
    <name type="scientific">Dactylosporangium salmoneum</name>
    <dbReference type="NCBI Taxonomy" id="53361"/>
    <lineage>
        <taxon>Bacteria</taxon>
        <taxon>Bacillati</taxon>
        <taxon>Actinomycetota</taxon>
        <taxon>Actinomycetes</taxon>
        <taxon>Micromonosporales</taxon>
        <taxon>Micromonosporaceae</taxon>
        <taxon>Dactylosporangium</taxon>
    </lineage>
</organism>
<gene>
    <name evidence="1" type="ORF">GCM10010170_080890</name>
</gene>
<dbReference type="Gene3D" id="3.40.50.2300">
    <property type="match status" value="2"/>
</dbReference>
<dbReference type="RefSeq" id="WP_344618049.1">
    <property type="nucleotide sequence ID" value="NZ_BAAARV010000081.1"/>
</dbReference>
<evidence type="ECO:0000313" key="1">
    <source>
        <dbReference type="EMBL" id="GAA2376650.1"/>
    </source>
</evidence>